<comment type="caution">
    <text evidence="2">The sequence shown here is derived from an EMBL/GenBank/DDBJ whole genome shotgun (WGS) entry which is preliminary data.</text>
</comment>
<feature type="compositionally biased region" description="Basic and acidic residues" evidence="1">
    <location>
        <begin position="38"/>
        <end position="47"/>
    </location>
</feature>
<dbReference type="EMBL" id="MPUH01000116">
    <property type="protein sequence ID" value="OMJ89852.1"/>
    <property type="molecule type" value="Genomic_DNA"/>
</dbReference>
<feature type="compositionally biased region" description="Polar residues" evidence="1">
    <location>
        <begin position="22"/>
        <end position="32"/>
    </location>
</feature>
<name>A0A1R2CLG1_9CILI</name>
<evidence type="ECO:0000256" key="1">
    <source>
        <dbReference type="SAM" id="MobiDB-lite"/>
    </source>
</evidence>
<protein>
    <submittedName>
        <fullName evidence="2">Uncharacterized protein</fullName>
    </submittedName>
</protein>
<gene>
    <name evidence="2" type="ORF">SteCoe_7934</name>
</gene>
<accession>A0A1R2CLG1</accession>
<organism evidence="2 3">
    <name type="scientific">Stentor coeruleus</name>
    <dbReference type="NCBI Taxonomy" id="5963"/>
    <lineage>
        <taxon>Eukaryota</taxon>
        <taxon>Sar</taxon>
        <taxon>Alveolata</taxon>
        <taxon>Ciliophora</taxon>
        <taxon>Postciliodesmatophora</taxon>
        <taxon>Heterotrichea</taxon>
        <taxon>Heterotrichida</taxon>
        <taxon>Stentoridae</taxon>
        <taxon>Stentor</taxon>
    </lineage>
</organism>
<keyword evidence="3" id="KW-1185">Reference proteome</keyword>
<dbReference type="AlphaFoldDB" id="A0A1R2CLG1"/>
<evidence type="ECO:0000313" key="3">
    <source>
        <dbReference type="Proteomes" id="UP000187209"/>
    </source>
</evidence>
<reference evidence="2 3" key="1">
    <citation type="submission" date="2016-11" db="EMBL/GenBank/DDBJ databases">
        <title>The macronuclear genome of Stentor coeruleus: a giant cell with tiny introns.</title>
        <authorList>
            <person name="Slabodnick M."/>
            <person name="Ruby J.G."/>
            <person name="Reiff S.B."/>
            <person name="Swart E.C."/>
            <person name="Gosai S."/>
            <person name="Prabakaran S."/>
            <person name="Witkowska E."/>
            <person name="Larue G.E."/>
            <person name="Fisher S."/>
            <person name="Freeman R.M."/>
            <person name="Gunawardena J."/>
            <person name="Chu W."/>
            <person name="Stover N.A."/>
            <person name="Gregory B.D."/>
            <person name="Nowacki M."/>
            <person name="Derisi J."/>
            <person name="Roy S.W."/>
            <person name="Marshall W.F."/>
            <person name="Sood P."/>
        </authorList>
    </citation>
    <scope>NUCLEOTIDE SEQUENCE [LARGE SCALE GENOMIC DNA]</scope>
    <source>
        <strain evidence="2">WM001</strain>
    </source>
</reference>
<sequence>MEGVLHQSYSRRLPITPPKRNPITQEGVTTPKFNKPYKTPEKFEESPQKGQGIARALFSDHSRRSFSLAYSTPEPYIPSKRMNTPVPSEPVLYTTSKKRSEFTPTRRDPIMQDTIAITPPKVRSKITESSITLTHRNRPVRRKFIKPKDGLYHENMKSNIFSLTEEPMRSFLKRAPTKASEMGGIITYKDCPLKEDSQAVKPNYTKIIRKDLSQKSNLNGMAKIYCERELMSQVAL</sequence>
<dbReference type="Proteomes" id="UP000187209">
    <property type="component" value="Unassembled WGS sequence"/>
</dbReference>
<feature type="region of interest" description="Disordered" evidence="1">
    <location>
        <begin position="1"/>
        <end position="51"/>
    </location>
</feature>
<evidence type="ECO:0000313" key="2">
    <source>
        <dbReference type="EMBL" id="OMJ89852.1"/>
    </source>
</evidence>
<proteinExistence type="predicted"/>